<dbReference type="InterPro" id="IPR011257">
    <property type="entry name" value="DNA_glycosylase"/>
</dbReference>
<dbReference type="SMART" id="SM00478">
    <property type="entry name" value="ENDO3c"/>
    <property type="match status" value="1"/>
</dbReference>
<evidence type="ECO:0000256" key="3">
    <source>
        <dbReference type="ARBA" id="ARBA00008343"/>
    </source>
</evidence>
<evidence type="ECO:0000256" key="4">
    <source>
        <dbReference type="ARBA" id="ARBA00012045"/>
    </source>
</evidence>
<evidence type="ECO:0000256" key="10">
    <source>
        <dbReference type="ARBA" id="ARBA00023004"/>
    </source>
</evidence>
<comment type="function">
    <text evidence="2">Adenine glycosylase active on G-A mispairs. MutY also corrects error-prone DNA synthesis past GO lesions which are due to the oxidatively damaged form of guanine: 7,8-dihydro-8-oxoguanine (8-oxo-dGTP).</text>
</comment>
<evidence type="ECO:0000256" key="13">
    <source>
        <dbReference type="ARBA" id="ARBA00023295"/>
    </source>
</evidence>
<dbReference type="NCBIfam" id="TIGR01084">
    <property type="entry name" value="mutY"/>
    <property type="match status" value="1"/>
</dbReference>
<evidence type="ECO:0000256" key="12">
    <source>
        <dbReference type="ARBA" id="ARBA00023204"/>
    </source>
</evidence>
<evidence type="ECO:0000256" key="6">
    <source>
        <dbReference type="ARBA" id="ARBA00022485"/>
    </source>
</evidence>
<dbReference type="InterPro" id="IPR003265">
    <property type="entry name" value="HhH-GPD_domain"/>
</dbReference>
<keyword evidence="9" id="KW-0378">Hydrolase</keyword>
<reference evidence="16" key="1">
    <citation type="submission" date="2022-01" db="EMBL/GenBank/DDBJ databases">
        <authorList>
            <person name="Jo J.-H."/>
            <person name="Im W.-T."/>
        </authorList>
    </citation>
    <scope>NUCLEOTIDE SEQUENCE</scope>
    <source>
        <strain evidence="16">XY25</strain>
    </source>
</reference>
<keyword evidence="6" id="KW-0004">4Fe-4S</keyword>
<dbReference type="SUPFAM" id="SSF48150">
    <property type="entry name" value="DNA-glycosylase"/>
    <property type="match status" value="1"/>
</dbReference>
<dbReference type="Gene3D" id="3.90.79.10">
    <property type="entry name" value="Nucleoside Triphosphate Pyrophosphohydrolase"/>
    <property type="match status" value="1"/>
</dbReference>
<dbReference type="PANTHER" id="PTHR42944">
    <property type="entry name" value="ADENINE DNA GLYCOSYLASE"/>
    <property type="match status" value="1"/>
</dbReference>
<evidence type="ECO:0000256" key="11">
    <source>
        <dbReference type="ARBA" id="ARBA00023014"/>
    </source>
</evidence>
<organism evidence="16 17">
    <name type="scientific">Dechloromonas hankyongensis</name>
    <dbReference type="NCBI Taxonomy" id="2908002"/>
    <lineage>
        <taxon>Bacteria</taxon>
        <taxon>Pseudomonadati</taxon>
        <taxon>Pseudomonadota</taxon>
        <taxon>Betaproteobacteria</taxon>
        <taxon>Rhodocyclales</taxon>
        <taxon>Azonexaceae</taxon>
        <taxon>Dechloromonas</taxon>
    </lineage>
</organism>
<sequence length="345" mass="37505">MAVPNRFTEQLIAWQKVAGRHGLPWQNTRDPYRIWLSEIMLQQTQVSTVIPYYLRFLDSFPTVMALAAAPIESVIEHWAGLGYYARARNLHKCAQQVASQFEGQFPASAEALAELPGIGRSTAAAVAAFAFGQRAAILDGNVKRVLCRQFGVEGFPGEAAIHRQLWQLAESLLPEGDIEPYTQGLMDLGATLCTRSRPRCGDCPVAAGCVARRDGRTAELPMTKARPAVPERTSSFVLLTDGARLLLERRPPSGLWGGLLVPPEGEPAQVAARFGLSLAEQRPLPAFKHTFTHFRLTLEPVLCRVAGAGGVAEPGLEWVELERAADAGVPAPIRKLIRQVASAAD</sequence>
<dbReference type="SUPFAM" id="SSF55811">
    <property type="entry name" value="Nudix"/>
    <property type="match status" value="1"/>
</dbReference>
<comment type="caution">
    <text evidence="16">The sequence shown here is derived from an EMBL/GenBank/DDBJ whole genome shotgun (WGS) entry which is preliminary data.</text>
</comment>
<dbReference type="Pfam" id="PF00730">
    <property type="entry name" value="HhH-GPD"/>
    <property type="match status" value="1"/>
</dbReference>
<dbReference type="InterPro" id="IPR029119">
    <property type="entry name" value="MutY_C"/>
</dbReference>
<dbReference type="InterPro" id="IPR005760">
    <property type="entry name" value="A/G_AdeGlyc_MutY"/>
</dbReference>
<evidence type="ECO:0000256" key="5">
    <source>
        <dbReference type="ARBA" id="ARBA00022023"/>
    </source>
</evidence>
<accession>A0ABS9JYA5</accession>
<dbReference type="InterPro" id="IPR044298">
    <property type="entry name" value="MIG/MutY"/>
</dbReference>
<dbReference type="InterPro" id="IPR004036">
    <property type="entry name" value="Endonuclease-III-like_CS2"/>
</dbReference>
<dbReference type="CDD" id="cd03431">
    <property type="entry name" value="NUDIX_DNA_Glycosylase_C-MutY"/>
    <property type="match status" value="1"/>
</dbReference>
<feature type="domain" description="HhH-GPD" evidence="15">
    <location>
        <begin position="40"/>
        <end position="191"/>
    </location>
</feature>
<dbReference type="InterPro" id="IPR015797">
    <property type="entry name" value="NUDIX_hydrolase-like_dom_sf"/>
</dbReference>
<dbReference type="PROSITE" id="PS00764">
    <property type="entry name" value="ENDONUCLEASE_III_1"/>
    <property type="match status" value="1"/>
</dbReference>
<dbReference type="RefSeq" id="WP_275707275.1">
    <property type="nucleotide sequence ID" value="NZ_JAKLTN010000001.1"/>
</dbReference>
<keyword evidence="13 14" id="KW-0326">Glycosidase</keyword>
<keyword evidence="10 14" id="KW-0408">Iron</keyword>
<comment type="similarity">
    <text evidence="3 14">Belongs to the Nth/MutY family.</text>
</comment>
<keyword evidence="8 14" id="KW-0227">DNA damage</keyword>
<evidence type="ECO:0000256" key="8">
    <source>
        <dbReference type="ARBA" id="ARBA00022763"/>
    </source>
</evidence>
<comment type="catalytic activity">
    <reaction evidence="1 14">
        <text>Hydrolyzes free adenine bases from 7,8-dihydro-8-oxoguanine:adenine mismatched double-stranded DNA, leaving an apurinic site.</text>
        <dbReference type="EC" id="3.2.2.31"/>
    </reaction>
</comment>
<keyword evidence="12" id="KW-0234">DNA repair</keyword>
<evidence type="ECO:0000256" key="14">
    <source>
        <dbReference type="RuleBase" id="RU365096"/>
    </source>
</evidence>
<evidence type="ECO:0000256" key="9">
    <source>
        <dbReference type="ARBA" id="ARBA00022801"/>
    </source>
</evidence>
<protein>
    <recommendedName>
        <fullName evidence="5 14">Adenine DNA glycosylase</fullName>
        <ecNumber evidence="4 14">3.2.2.31</ecNumber>
    </recommendedName>
</protein>
<comment type="cofactor">
    <cofactor evidence="14">
        <name>[4Fe-4S] cluster</name>
        <dbReference type="ChEBI" id="CHEBI:49883"/>
    </cofactor>
    <text evidence="14">Binds 1 [4Fe-4S] cluster.</text>
</comment>
<evidence type="ECO:0000256" key="1">
    <source>
        <dbReference type="ARBA" id="ARBA00000843"/>
    </source>
</evidence>
<dbReference type="Pfam" id="PF00633">
    <property type="entry name" value="HHH"/>
    <property type="match status" value="1"/>
</dbReference>
<dbReference type="CDD" id="cd00056">
    <property type="entry name" value="ENDO3c"/>
    <property type="match status" value="1"/>
</dbReference>
<dbReference type="Pfam" id="PF14815">
    <property type="entry name" value="NUDIX_4"/>
    <property type="match status" value="1"/>
</dbReference>
<keyword evidence="11" id="KW-0411">Iron-sulfur</keyword>
<evidence type="ECO:0000313" key="16">
    <source>
        <dbReference type="EMBL" id="MCG2575890.1"/>
    </source>
</evidence>
<keyword evidence="7" id="KW-0479">Metal-binding</keyword>
<proteinExistence type="inferred from homology"/>
<name>A0ABS9JYA5_9RHOO</name>
<evidence type="ECO:0000256" key="7">
    <source>
        <dbReference type="ARBA" id="ARBA00022723"/>
    </source>
</evidence>
<gene>
    <name evidence="16" type="primary">mutY</name>
    <name evidence="16" type="ORF">LZ012_02645</name>
</gene>
<dbReference type="InterPro" id="IPR004035">
    <property type="entry name" value="Endouclease-III_FeS-bd_BS"/>
</dbReference>
<dbReference type="InterPro" id="IPR023170">
    <property type="entry name" value="HhH_base_excis_C"/>
</dbReference>
<evidence type="ECO:0000313" key="17">
    <source>
        <dbReference type="Proteomes" id="UP001165384"/>
    </source>
</evidence>
<dbReference type="EMBL" id="JAKLTN010000001">
    <property type="protein sequence ID" value="MCG2575890.1"/>
    <property type="molecule type" value="Genomic_DNA"/>
</dbReference>
<dbReference type="Proteomes" id="UP001165384">
    <property type="component" value="Unassembled WGS sequence"/>
</dbReference>
<keyword evidence="17" id="KW-1185">Reference proteome</keyword>
<dbReference type="PROSITE" id="PS01155">
    <property type="entry name" value="ENDONUCLEASE_III_2"/>
    <property type="match status" value="1"/>
</dbReference>
<dbReference type="Gene3D" id="1.10.340.30">
    <property type="entry name" value="Hypothetical protein, domain 2"/>
    <property type="match status" value="1"/>
</dbReference>
<dbReference type="PANTHER" id="PTHR42944:SF1">
    <property type="entry name" value="ADENINE DNA GLYCOSYLASE"/>
    <property type="match status" value="1"/>
</dbReference>
<evidence type="ECO:0000256" key="2">
    <source>
        <dbReference type="ARBA" id="ARBA00002933"/>
    </source>
</evidence>
<dbReference type="EC" id="3.2.2.31" evidence="4 14"/>
<evidence type="ECO:0000259" key="15">
    <source>
        <dbReference type="SMART" id="SM00478"/>
    </source>
</evidence>
<dbReference type="Gene3D" id="1.10.1670.10">
    <property type="entry name" value="Helix-hairpin-Helix base-excision DNA repair enzymes (C-terminal)"/>
    <property type="match status" value="1"/>
</dbReference>
<dbReference type="InterPro" id="IPR000445">
    <property type="entry name" value="HhH_motif"/>
</dbReference>